<evidence type="ECO:0000256" key="10">
    <source>
        <dbReference type="SAM" id="MobiDB-lite"/>
    </source>
</evidence>
<feature type="transmembrane region" description="Helical" evidence="11">
    <location>
        <begin position="21"/>
        <end position="41"/>
    </location>
</feature>
<dbReference type="InterPro" id="IPR047141">
    <property type="entry name" value="Stealth"/>
</dbReference>
<keyword evidence="6 11" id="KW-0472">Membrane</keyword>
<keyword evidence="5 11" id="KW-1133">Transmembrane helix</keyword>
<dbReference type="EMBL" id="VSWD01000011">
    <property type="protein sequence ID" value="KAK3088613.1"/>
    <property type="molecule type" value="Genomic_DNA"/>
</dbReference>
<comment type="caution">
    <text evidence="14">The sequence shown here is derived from an EMBL/GenBank/DDBJ whole genome shotgun (WGS) entry which is preliminary data.</text>
</comment>
<reference evidence="14" key="1">
    <citation type="submission" date="2019-08" db="EMBL/GenBank/DDBJ databases">
        <title>The improved chromosome-level genome for the pearl oyster Pinctada fucata martensii using PacBio sequencing and Hi-C.</title>
        <authorList>
            <person name="Zheng Z."/>
        </authorList>
    </citation>
    <scope>NUCLEOTIDE SEQUENCE</scope>
    <source>
        <strain evidence="14">ZZ-2019</strain>
        <tissue evidence="14">Adductor muscle</tissue>
    </source>
</reference>
<keyword evidence="7" id="KW-1015">Disulfide bond</keyword>
<dbReference type="SUPFAM" id="SSF90193">
    <property type="entry name" value="Notch domain"/>
    <property type="match status" value="1"/>
</dbReference>
<evidence type="ECO:0000313" key="15">
    <source>
        <dbReference type="Proteomes" id="UP001186944"/>
    </source>
</evidence>
<name>A0AA88XVQ5_PINIB</name>
<feature type="domain" description="LNR" evidence="13">
    <location>
        <begin position="420"/>
        <end position="463"/>
    </location>
</feature>
<feature type="domain" description="EF-hand" evidence="12">
    <location>
        <begin position="919"/>
        <end position="954"/>
    </location>
</feature>
<evidence type="ECO:0000256" key="2">
    <source>
        <dbReference type="ARBA" id="ARBA00022679"/>
    </source>
</evidence>
<feature type="transmembrane region" description="Helical" evidence="11">
    <location>
        <begin position="1125"/>
        <end position="1144"/>
    </location>
</feature>
<protein>
    <recommendedName>
        <fullName evidence="16">N-acetylglucosamine-1-phosphotransferase subunits alpha/beta</fullName>
    </recommendedName>
</protein>
<dbReference type="GO" id="GO:0046835">
    <property type="term" value="P:carbohydrate phosphorylation"/>
    <property type="evidence" value="ECO:0007669"/>
    <property type="project" value="TreeGrafter"/>
</dbReference>
<dbReference type="GO" id="GO:0016256">
    <property type="term" value="P:N-glycan processing to lysosome"/>
    <property type="evidence" value="ECO:0007669"/>
    <property type="project" value="TreeGrafter"/>
</dbReference>
<dbReference type="InterPro" id="IPR031358">
    <property type="entry name" value="Stealth_CR1"/>
</dbReference>
<evidence type="ECO:0008006" key="16">
    <source>
        <dbReference type="Google" id="ProtNLM"/>
    </source>
</evidence>
<dbReference type="CDD" id="cd21599">
    <property type="entry name" value="RRM1_GNPTAB"/>
    <property type="match status" value="1"/>
</dbReference>
<accession>A0AA88XVQ5</accession>
<dbReference type="SMART" id="SM00004">
    <property type="entry name" value="NL"/>
    <property type="match status" value="2"/>
</dbReference>
<dbReference type="InterPro" id="IPR035993">
    <property type="entry name" value="Notch-like_dom_sf"/>
</dbReference>
<keyword evidence="8" id="KW-0325">Glycoprotein</keyword>
<dbReference type="Pfam" id="PF17102">
    <property type="entry name" value="Stealth_CR3"/>
    <property type="match status" value="1"/>
</dbReference>
<dbReference type="InterPro" id="IPR041536">
    <property type="entry name" value="GNPTAB_reg"/>
</dbReference>
<dbReference type="InterPro" id="IPR002048">
    <property type="entry name" value="EF_hand_dom"/>
</dbReference>
<comment type="similarity">
    <text evidence="1">Belongs to the stealth family.</text>
</comment>
<dbReference type="Pfam" id="PF00066">
    <property type="entry name" value="Notch"/>
    <property type="match status" value="2"/>
</dbReference>
<dbReference type="Gene3D" id="3.30.300.320">
    <property type="match status" value="1"/>
</dbReference>
<dbReference type="AlphaFoldDB" id="A0AA88XVQ5"/>
<dbReference type="PROSITE" id="PS50258">
    <property type="entry name" value="LNR"/>
    <property type="match status" value="1"/>
</dbReference>
<comment type="subcellular location">
    <subcellularLocation>
        <location evidence="9">Endomembrane system</location>
        <topology evidence="9">Single-pass type I membrane protein</topology>
    </subcellularLocation>
</comment>
<evidence type="ECO:0000256" key="3">
    <source>
        <dbReference type="ARBA" id="ARBA00022692"/>
    </source>
</evidence>
<dbReference type="Pfam" id="PF18440">
    <property type="entry name" value="GlcNAc-1_reg"/>
    <property type="match status" value="1"/>
</dbReference>
<gene>
    <name evidence="14" type="ORF">FSP39_021285</name>
</gene>
<evidence type="ECO:0000256" key="7">
    <source>
        <dbReference type="ARBA" id="ARBA00023157"/>
    </source>
</evidence>
<dbReference type="InterPro" id="IPR031357">
    <property type="entry name" value="Stealth_CR3"/>
</dbReference>
<sequence length="1183" mass="135506">MQPNLKKAFQKQLYDLLSHRYGLISVFVSLVIIIAAAFHFGETLLDWSHEKYAAVFNSFSDNIAEKSFRERLCQPVPIDVVYTWVNGSDPELLVQLRNLKMDMEEELNITSEDKCVFTNCIGTNMVVLDPQLPSYMTLDILVVKNAKFGAAKRMFGVTSPTEEQTNYTVIEFGDSDQVKALLKDFLKIDGQNVTMKRGFITSDWTIHNSILLHDLVIMSGFPHKYSAEELKAKLPDKIREGVDKITLHGDAGLAVLDVPDKKIFDQLLSSGNFSIDGKEPTMNAANLVWDLRDFRRDDDISSSRFEDNEELRYSLRSIERFAPWVRHVYIVTNGQIPHWLNLEYPRVSIVTHQELFPNKTDLPTFSSPAIESHLHRIPGLSQKFIYMNDDVMFGKEVWPDDFFTNSAGQKVYLTWPVPNCNEGCPSSWIRDGYCDKACNNTECEWDGGDCEGQHVNQGVGNWNQGYGQGLNEKQFCNKGCANNWLADRYCDTACNVHNCGYDVGDCGVDKFSDLYQIQVSSDIMQYTVPQGETIAYLNLTSLLTSEGKITSATHGPSDVIRIASVANKFKVITILLHSGYNKTKETFHLKGHRGNESDVFQFNFTLTTETKKMNITKINKTSAVLPQAGKAGSNVTTTPKPDPLMEKILFDVPAEKQHPHFDSKFVDAERSTEVVNISRDKLPPHLAEILDEILLQLSQGELTQKGFNKKQALLWREFEDYKLSHGGNKESKIGEGAGYKTRKLQGLVDIPVPNLALYDGTKDRNDGNRLEAFHQWRRKFKDNHMLLSDEFIDIIKYGGNNVYDSGNPWEKSGTFDDIIRLQEANQRSSEYTIANHRGRHLLDTFGDSLRHVNKLFNKAFGFTPRKVPGHMPHMVDKYIMEELQDMFEKEWAVTSSNKVRSSNDMQFAFSYFYFLMGVKRNVTVEEIFDKMDTDKSGILSDREIRTLATRLYVLPLDLQTLSGLEKIFINCSETVNFSSSILREIQSLEQEHYYDKSLPQVSRHLFTQCPSVQHLIHEHFKPVQKYQFTLEDDEEIAFKMVKTNISTVVGQLDDIRKNPKKFICLNDDIDHSRDDAKTVKAILQDFYESVFPLQSKFELPRDYRNRFLTMKELREWKEYRDWLKFWTHLTLVVLVIFTVASFFGDKIEAAQKKYFRGRSRRKPASSLSQSEVPPGGQGSIQTV</sequence>
<keyword evidence="15" id="KW-1185">Reference proteome</keyword>
<dbReference type="InterPro" id="IPR031356">
    <property type="entry name" value="Stealth_CR4"/>
</dbReference>
<evidence type="ECO:0000313" key="14">
    <source>
        <dbReference type="EMBL" id="KAK3088613.1"/>
    </source>
</evidence>
<evidence type="ECO:0000256" key="6">
    <source>
        <dbReference type="ARBA" id="ARBA00023136"/>
    </source>
</evidence>
<evidence type="ECO:0000256" key="9">
    <source>
        <dbReference type="ARBA" id="ARBA00046288"/>
    </source>
</evidence>
<dbReference type="GO" id="GO:0003976">
    <property type="term" value="F:UDP-N-acetylglucosamine-lysosomal-enzyme N-acetylglucosaminephosphotransferase activity"/>
    <property type="evidence" value="ECO:0007669"/>
    <property type="project" value="TreeGrafter"/>
</dbReference>
<dbReference type="CDD" id="cd21600">
    <property type="entry name" value="RRM2_GNPTAB"/>
    <property type="match status" value="1"/>
</dbReference>
<proteinExistence type="inferred from homology"/>
<dbReference type="PANTHER" id="PTHR24045">
    <property type="match status" value="1"/>
</dbReference>
<dbReference type="GO" id="GO:0005794">
    <property type="term" value="C:Golgi apparatus"/>
    <property type="evidence" value="ECO:0007669"/>
    <property type="project" value="TreeGrafter"/>
</dbReference>
<dbReference type="Pfam" id="PF17101">
    <property type="entry name" value="Stealth_CR1"/>
    <property type="match status" value="1"/>
</dbReference>
<keyword evidence="3 11" id="KW-0812">Transmembrane</keyword>
<dbReference type="InterPro" id="IPR021520">
    <property type="entry name" value="Stealth_CR2"/>
</dbReference>
<evidence type="ECO:0000256" key="4">
    <source>
        <dbReference type="ARBA" id="ARBA00022737"/>
    </source>
</evidence>
<dbReference type="Proteomes" id="UP001186944">
    <property type="component" value="Unassembled WGS sequence"/>
</dbReference>
<evidence type="ECO:0000256" key="1">
    <source>
        <dbReference type="ARBA" id="ARBA00007583"/>
    </source>
</evidence>
<dbReference type="InterPro" id="IPR018247">
    <property type="entry name" value="EF_Hand_1_Ca_BS"/>
</dbReference>
<dbReference type="InterPro" id="IPR000800">
    <property type="entry name" value="Notch_dom"/>
</dbReference>
<dbReference type="PANTHER" id="PTHR24045:SF0">
    <property type="entry name" value="N-ACETYLGLUCOSAMINE-1-PHOSPHOTRANSFERASE SUBUNITS ALPHA_BETA"/>
    <property type="match status" value="1"/>
</dbReference>
<keyword evidence="4" id="KW-0677">Repeat</keyword>
<dbReference type="Pfam" id="PF17103">
    <property type="entry name" value="Stealth_CR4"/>
    <property type="match status" value="1"/>
</dbReference>
<dbReference type="GO" id="GO:0005509">
    <property type="term" value="F:calcium ion binding"/>
    <property type="evidence" value="ECO:0007669"/>
    <property type="project" value="InterPro"/>
</dbReference>
<evidence type="ECO:0000259" key="13">
    <source>
        <dbReference type="PROSITE" id="PS50258"/>
    </source>
</evidence>
<dbReference type="PROSITE" id="PS50222">
    <property type="entry name" value="EF_HAND_2"/>
    <property type="match status" value="1"/>
</dbReference>
<evidence type="ECO:0000256" key="5">
    <source>
        <dbReference type="ARBA" id="ARBA00022989"/>
    </source>
</evidence>
<evidence type="ECO:0000256" key="11">
    <source>
        <dbReference type="SAM" id="Phobius"/>
    </source>
</evidence>
<evidence type="ECO:0000256" key="8">
    <source>
        <dbReference type="ARBA" id="ARBA00023180"/>
    </source>
</evidence>
<organism evidence="14 15">
    <name type="scientific">Pinctada imbricata</name>
    <name type="common">Atlantic pearl-oyster</name>
    <name type="synonym">Pinctada martensii</name>
    <dbReference type="NCBI Taxonomy" id="66713"/>
    <lineage>
        <taxon>Eukaryota</taxon>
        <taxon>Metazoa</taxon>
        <taxon>Spiralia</taxon>
        <taxon>Lophotrochozoa</taxon>
        <taxon>Mollusca</taxon>
        <taxon>Bivalvia</taxon>
        <taxon>Autobranchia</taxon>
        <taxon>Pteriomorphia</taxon>
        <taxon>Pterioida</taxon>
        <taxon>Pterioidea</taxon>
        <taxon>Pteriidae</taxon>
        <taxon>Pinctada</taxon>
    </lineage>
</organism>
<keyword evidence="2" id="KW-0808">Transferase</keyword>
<evidence type="ECO:0000259" key="12">
    <source>
        <dbReference type="PROSITE" id="PS50222"/>
    </source>
</evidence>
<feature type="region of interest" description="Disordered" evidence="10">
    <location>
        <begin position="1160"/>
        <end position="1183"/>
    </location>
</feature>
<dbReference type="Pfam" id="PF11380">
    <property type="entry name" value="Stealth_CR2"/>
    <property type="match status" value="1"/>
</dbReference>
<dbReference type="PROSITE" id="PS00018">
    <property type="entry name" value="EF_HAND_1"/>
    <property type="match status" value="1"/>
</dbReference>